<evidence type="ECO:0000256" key="2">
    <source>
        <dbReference type="ARBA" id="ARBA00022801"/>
    </source>
</evidence>
<evidence type="ECO:0000313" key="6">
    <source>
        <dbReference type="Proteomes" id="UP000530234"/>
    </source>
</evidence>
<evidence type="ECO:0000256" key="3">
    <source>
        <dbReference type="SAM" id="MobiDB-lite"/>
    </source>
</evidence>
<proteinExistence type="inferred from homology"/>
<accession>A0A7W3XXB0</accession>
<feature type="non-terminal residue" evidence="5">
    <location>
        <position position="529"/>
    </location>
</feature>
<evidence type="ECO:0000313" key="5">
    <source>
        <dbReference type="EMBL" id="MBB0230739.1"/>
    </source>
</evidence>
<dbReference type="Pfam" id="PF02113">
    <property type="entry name" value="Peptidase_S13"/>
    <property type="match status" value="1"/>
</dbReference>
<dbReference type="InterPro" id="IPR000667">
    <property type="entry name" value="Peptidase_S13"/>
</dbReference>
<dbReference type="Gene3D" id="3.50.80.20">
    <property type="entry name" value="D-Ala-D-Ala carboxypeptidase C, peptidase S13"/>
    <property type="match status" value="1"/>
</dbReference>
<dbReference type="EC" id="3.4.16.4" evidence="5"/>
<dbReference type="GO" id="GO:0000270">
    <property type="term" value="P:peptidoglycan metabolic process"/>
    <property type="evidence" value="ECO:0007669"/>
    <property type="project" value="TreeGrafter"/>
</dbReference>
<comment type="caution">
    <text evidence="5">The sequence shown here is derived from an EMBL/GenBank/DDBJ whole genome shotgun (WGS) entry which is preliminary data.</text>
</comment>
<feature type="region of interest" description="Disordered" evidence="3">
    <location>
        <begin position="500"/>
        <end position="529"/>
    </location>
</feature>
<protein>
    <submittedName>
        <fullName evidence="5">D-alanyl-D-alanine carboxypeptidase/D-alanyl-D-alanine-endopeptidase</fullName>
        <ecNumber evidence="5">3.4.16.4</ecNumber>
    </submittedName>
</protein>
<keyword evidence="4" id="KW-0732">Signal</keyword>
<evidence type="ECO:0000256" key="1">
    <source>
        <dbReference type="ARBA" id="ARBA00006096"/>
    </source>
</evidence>
<keyword evidence="2 5" id="KW-0378">Hydrolase</keyword>
<dbReference type="AlphaFoldDB" id="A0A7W3XXB0"/>
<keyword evidence="5" id="KW-0645">Protease</keyword>
<dbReference type="GO" id="GO:0009002">
    <property type="term" value="F:serine-type D-Ala-D-Ala carboxypeptidase activity"/>
    <property type="evidence" value="ECO:0007669"/>
    <property type="project" value="UniProtKB-EC"/>
</dbReference>
<name>A0A7W3XXB0_9ACTN</name>
<dbReference type="NCBIfam" id="TIGR00666">
    <property type="entry name" value="PBP4"/>
    <property type="match status" value="1"/>
</dbReference>
<gene>
    <name evidence="5" type="primary">dacB</name>
    <name evidence="5" type="ORF">FOE67_14750</name>
</gene>
<dbReference type="GO" id="GO:0006508">
    <property type="term" value="P:proteolysis"/>
    <property type="evidence" value="ECO:0007669"/>
    <property type="project" value="InterPro"/>
</dbReference>
<keyword evidence="5" id="KW-0121">Carboxypeptidase</keyword>
<dbReference type="EMBL" id="VKHS01000342">
    <property type="protein sequence ID" value="MBB0230739.1"/>
    <property type="molecule type" value="Genomic_DNA"/>
</dbReference>
<reference evidence="6" key="1">
    <citation type="submission" date="2019-10" db="EMBL/GenBank/DDBJ databases">
        <title>Streptomyces sp. nov., a novel actinobacterium isolated from alkaline environment.</title>
        <authorList>
            <person name="Golinska P."/>
        </authorList>
    </citation>
    <scope>NUCLEOTIDE SEQUENCE [LARGE SCALE GENOMIC DNA]</scope>
    <source>
        <strain evidence="6">DSM 42108</strain>
    </source>
</reference>
<feature type="chain" id="PRO_5031456127" evidence="4">
    <location>
        <begin position="31"/>
        <end position="529"/>
    </location>
</feature>
<keyword evidence="6" id="KW-1185">Reference proteome</keyword>
<dbReference type="PANTHER" id="PTHR30023:SF0">
    <property type="entry name" value="PENICILLIN-SENSITIVE CARBOXYPEPTIDASE A"/>
    <property type="match status" value="1"/>
</dbReference>
<dbReference type="SUPFAM" id="SSF56601">
    <property type="entry name" value="beta-lactamase/transpeptidase-like"/>
    <property type="match status" value="1"/>
</dbReference>
<comment type="similarity">
    <text evidence="1">Belongs to the peptidase S13 family.</text>
</comment>
<dbReference type="PANTHER" id="PTHR30023">
    <property type="entry name" value="D-ALANYL-D-ALANINE CARBOXYPEPTIDASE"/>
    <property type="match status" value="1"/>
</dbReference>
<evidence type="ECO:0000256" key="4">
    <source>
        <dbReference type="SAM" id="SignalP"/>
    </source>
</evidence>
<dbReference type="InterPro" id="IPR012338">
    <property type="entry name" value="Beta-lactam/transpept-like"/>
</dbReference>
<dbReference type="RefSeq" id="WP_182664464.1">
    <property type="nucleotide sequence ID" value="NZ_VKHS01000342.1"/>
</dbReference>
<feature type="signal peptide" evidence="4">
    <location>
        <begin position="1"/>
        <end position="30"/>
    </location>
</feature>
<dbReference type="PRINTS" id="PR00922">
    <property type="entry name" value="DADACBPTASE3"/>
</dbReference>
<organism evidence="5 6">
    <name type="scientific">Streptomyces calidiresistens</name>
    <dbReference type="NCBI Taxonomy" id="1485586"/>
    <lineage>
        <taxon>Bacteria</taxon>
        <taxon>Bacillati</taxon>
        <taxon>Actinomycetota</taxon>
        <taxon>Actinomycetes</taxon>
        <taxon>Kitasatosporales</taxon>
        <taxon>Streptomycetaceae</taxon>
        <taxon>Streptomyces</taxon>
    </lineage>
</organism>
<dbReference type="Gene3D" id="3.40.710.10">
    <property type="entry name" value="DD-peptidase/beta-lactamase superfamily"/>
    <property type="match status" value="1"/>
</dbReference>
<dbReference type="Proteomes" id="UP000530234">
    <property type="component" value="Unassembled WGS sequence"/>
</dbReference>
<sequence length="529" mass="53886">MRRHPYGRTALRLLGVSTASLLVLPLGAGAAPAAPPGAGFPTAAVDALVNDPRLAGARAAVVVRDADTGAVLHDRGGRDHLTPGQTLMVATSAAVMARLGPRYEGQAGYRWRTEVVESAGSAPGTVDLVLRGYGDPTTTVSDYRALAERVADAGITTVGGDLVIASGAFGSLFSPDRYGTGWTVDDLGSPAGAPVTALTLSPDPDPDEGGRYLTNTVRLTVEAGADGWSAPTATIHPDSPAVPVDLRAITSSETRTVVRRNPGDGTLVVDGWMAPGADPVVTHLPVPDPHRHVGEVFADALADAGVEVLGDLRVDEEVHGYPDPVADHLSAPITDMARHLLRHPNAPHAEAWLRSLGWEGTGVGTVEQGLTEVAAALADLGLTEPIPRQVDGSGLSRDNLVEAHGLTDVLVGARDGFGYPAWRDALPAACAPDGALAERLCDGPAAGVTRAVPGELPGVEGLVGYTTDAGGRELAFAVLLNGVREQDAAREVVDAIVTTLAGGGATPPKPGPGGPGKPDKPGKPGGPGG</sequence>